<sequence>MESSKQSGGENGGSSVNNNTKGFTLQVLTGRWFMAFSSFMIMSVSGASYMFSLYSREIKSVLGYDQSTLNLLSFFKDLGSNIGIISGLINEVTPPWVVLTIGGVLNFFGYFTIWLAVTRKIPRPQVWKMCLYIFIGANSHCSTNTGVIVTSVKNFPGTRGIVIGLLSGYLGLSAAIITQIYYAFYGNDSKSLILLMAWLPTAVTFLFLPVIRHHKGVQQPNDSKVFYNFLYTTLVLAGFLMVLIILQKTFNFTKTEYYVTTILMLVLLIFPLVVVMFEEQKIWKRKQEHRDSEKNPPKPLNIATEMPNLESSAEDAPKQVSCWKNMFSPPMKKKKKMESSKQSGGENGGSSVNNNTKGFTLQVLTGRWFMAFSSFMIMSVSGASYMFSLYSREIKSVLGYDQSTLNLLSFFKDLGSNIGIISGLINEVTPPWVVLTIGGVLNFFGYFTIWLAVTRKIPRPQVWKMCLYIFIGANSHCSTNTGVIVTSVKNFPGTRGIVIGLLSGYLGLSAAIITQIYYAFYGNDSKSLILLMAWLPTAVTFLFLPVIRHHKGVQQPNDSKVFYNFLYTTLVLAGFLMVLIILQKTFNFTKTEYYVTTILMLVLLIFPLVVVMFEEQKIWKRKQEHRDSEKNPPKPLNIATEMPNLESSAEDAPKQVSCWKNMFSPPSRGEDYTILQAIFSLDMVILFLATICGLGGTLTVVNNLSQIGTSLGYSSHSVTTFVSLMAIWIYMGKIVQGVISEMIIAKFKVPRPILFTSILVMPCVGHLLIAFNVPNGLYAASIIIGFCFGANWPLLFSIISELFGLKFYSTLYNVGSVASPIGSYLFSVRVAGYLYDKEARRQMEALGMKRKPGEELNCNGSECYKMAFIIITAVSLFGALVSLILVLRTREFYKGDIYKKFREEHGTAEAEIGLTQNKIAQQHAANQG</sequence>
<feature type="compositionally biased region" description="Low complexity" evidence="5">
    <location>
        <begin position="340"/>
        <end position="353"/>
    </location>
</feature>
<dbReference type="Pfam" id="PF23262">
    <property type="entry name" value="NFD4_C"/>
    <property type="match status" value="1"/>
</dbReference>
<feature type="transmembrane region" description="Helical" evidence="6">
    <location>
        <begin position="752"/>
        <end position="771"/>
    </location>
</feature>
<dbReference type="PANTHER" id="PTHR21576:SF92">
    <property type="entry name" value="MFS TRANSPORTER"/>
    <property type="match status" value="1"/>
</dbReference>
<evidence type="ECO:0000313" key="9">
    <source>
        <dbReference type="EMBL" id="QCE05472.1"/>
    </source>
</evidence>
<dbReference type="InterPro" id="IPR056555">
    <property type="entry name" value="NFD4_C"/>
</dbReference>
<keyword evidence="10" id="KW-1185">Reference proteome</keyword>
<reference evidence="9 10" key="1">
    <citation type="submission" date="2019-04" db="EMBL/GenBank/DDBJ databases">
        <title>An improved genome assembly and genetic linkage map for asparagus bean, Vigna unguiculata ssp. sesquipedialis.</title>
        <authorList>
            <person name="Xia Q."/>
            <person name="Zhang R."/>
            <person name="Dong Y."/>
        </authorList>
    </citation>
    <scope>NUCLEOTIDE SEQUENCE [LARGE SCALE GENOMIC DNA]</scope>
    <source>
        <tissue evidence="9">Leaf</tissue>
    </source>
</reference>
<feature type="transmembrane region" description="Helical" evidence="6">
    <location>
        <begin position="191"/>
        <end position="213"/>
    </location>
</feature>
<evidence type="ECO:0008006" key="11">
    <source>
        <dbReference type="Google" id="ProtNLM"/>
    </source>
</evidence>
<evidence type="ECO:0000256" key="1">
    <source>
        <dbReference type="ARBA" id="ARBA00004141"/>
    </source>
</evidence>
<evidence type="ECO:0000256" key="3">
    <source>
        <dbReference type="ARBA" id="ARBA00022989"/>
    </source>
</evidence>
<evidence type="ECO:0000256" key="4">
    <source>
        <dbReference type="ARBA" id="ARBA00023136"/>
    </source>
</evidence>
<organism evidence="9 10">
    <name type="scientific">Vigna unguiculata</name>
    <name type="common">Cowpea</name>
    <dbReference type="NCBI Taxonomy" id="3917"/>
    <lineage>
        <taxon>Eukaryota</taxon>
        <taxon>Viridiplantae</taxon>
        <taxon>Streptophyta</taxon>
        <taxon>Embryophyta</taxon>
        <taxon>Tracheophyta</taxon>
        <taxon>Spermatophyta</taxon>
        <taxon>Magnoliopsida</taxon>
        <taxon>eudicotyledons</taxon>
        <taxon>Gunneridae</taxon>
        <taxon>Pentapetalae</taxon>
        <taxon>rosids</taxon>
        <taxon>fabids</taxon>
        <taxon>Fabales</taxon>
        <taxon>Fabaceae</taxon>
        <taxon>Papilionoideae</taxon>
        <taxon>50 kb inversion clade</taxon>
        <taxon>NPAAA clade</taxon>
        <taxon>indigoferoid/millettioid clade</taxon>
        <taxon>Phaseoleae</taxon>
        <taxon>Vigna</taxon>
    </lineage>
</organism>
<keyword evidence="2 6" id="KW-0812">Transmembrane</keyword>
<evidence type="ECO:0000256" key="2">
    <source>
        <dbReference type="ARBA" id="ARBA00022692"/>
    </source>
</evidence>
<feature type="transmembrane region" description="Helical" evidence="6">
    <location>
        <begin position="257"/>
        <end position="277"/>
    </location>
</feature>
<keyword evidence="3 6" id="KW-1133">Transmembrane helix</keyword>
<feature type="transmembrane region" description="Helical" evidence="6">
    <location>
        <begin position="777"/>
        <end position="799"/>
    </location>
</feature>
<feature type="domain" description="Nodulin-like" evidence="7">
    <location>
        <begin position="31"/>
        <end position="275"/>
    </location>
</feature>
<dbReference type="CDD" id="cd17354">
    <property type="entry name" value="MFS_Mch1p_like"/>
    <property type="match status" value="1"/>
</dbReference>
<dbReference type="EMBL" id="CP039353">
    <property type="protein sequence ID" value="QCE05472.1"/>
    <property type="molecule type" value="Genomic_DNA"/>
</dbReference>
<evidence type="ECO:0000256" key="5">
    <source>
        <dbReference type="SAM" id="MobiDB-lite"/>
    </source>
</evidence>
<feature type="transmembrane region" description="Helical" evidence="6">
    <location>
        <begin position="593"/>
        <end position="613"/>
    </location>
</feature>
<feature type="transmembrane region" description="Helical" evidence="6">
    <location>
        <begin position="225"/>
        <end position="245"/>
    </location>
</feature>
<evidence type="ECO:0000256" key="6">
    <source>
        <dbReference type="SAM" id="Phobius"/>
    </source>
</evidence>
<dbReference type="InterPro" id="IPR036259">
    <property type="entry name" value="MFS_trans_sf"/>
</dbReference>
<dbReference type="InterPro" id="IPR010658">
    <property type="entry name" value="Nodulin-like"/>
</dbReference>
<feature type="transmembrane region" description="Helical" evidence="6">
    <location>
        <begin position="866"/>
        <end position="887"/>
    </location>
</feature>
<gene>
    <name evidence="9" type="ORF">DEO72_LG9g475</name>
</gene>
<feature type="domain" description="Nodulin-like" evidence="7">
    <location>
        <begin position="367"/>
        <end position="611"/>
    </location>
</feature>
<feature type="transmembrane region" description="Helical" evidence="6">
    <location>
        <begin position="96"/>
        <end position="117"/>
    </location>
</feature>
<feature type="transmembrane region" description="Helical" evidence="6">
    <location>
        <begin position="368"/>
        <end position="390"/>
    </location>
</feature>
<comment type="subcellular location">
    <subcellularLocation>
        <location evidence="1">Membrane</location>
        <topology evidence="1">Multi-pass membrane protein</topology>
    </subcellularLocation>
</comment>
<feature type="transmembrane region" description="Helical" evidence="6">
    <location>
        <begin position="527"/>
        <end position="549"/>
    </location>
</feature>
<dbReference type="Gene3D" id="1.20.1250.20">
    <property type="entry name" value="MFS general substrate transporter like domains"/>
    <property type="match status" value="1"/>
</dbReference>
<evidence type="ECO:0000259" key="7">
    <source>
        <dbReference type="Pfam" id="PF06813"/>
    </source>
</evidence>
<feature type="transmembrane region" description="Helical" evidence="6">
    <location>
        <begin position="432"/>
        <end position="453"/>
    </location>
</feature>
<proteinExistence type="predicted"/>
<feature type="domain" description="NFD4 C-terminal" evidence="8">
    <location>
        <begin position="687"/>
        <end position="893"/>
    </location>
</feature>
<keyword evidence="4 6" id="KW-0472">Membrane</keyword>
<evidence type="ECO:0000259" key="8">
    <source>
        <dbReference type="Pfam" id="PF23262"/>
    </source>
</evidence>
<dbReference type="Pfam" id="PF06813">
    <property type="entry name" value="Nodulin-like"/>
    <property type="match status" value="2"/>
</dbReference>
<feature type="transmembrane region" description="Helical" evidence="6">
    <location>
        <begin position="811"/>
        <end position="835"/>
    </location>
</feature>
<name>A0A4D6MXU6_VIGUN</name>
<feature type="transmembrane region" description="Helical" evidence="6">
    <location>
        <begin position="561"/>
        <end position="581"/>
    </location>
</feature>
<feature type="transmembrane region" description="Helical" evidence="6">
    <location>
        <begin position="161"/>
        <end position="185"/>
    </location>
</feature>
<dbReference type="AlphaFoldDB" id="A0A4D6MXU6"/>
<dbReference type="PANTHER" id="PTHR21576">
    <property type="entry name" value="UNCHARACTERIZED NODULIN-LIKE PROTEIN"/>
    <property type="match status" value="1"/>
</dbReference>
<feature type="region of interest" description="Disordered" evidence="5">
    <location>
        <begin position="330"/>
        <end position="353"/>
    </location>
</feature>
<dbReference type="GO" id="GO:0016020">
    <property type="term" value="C:membrane"/>
    <property type="evidence" value="ECO:0007669"/>
    <property type="project" value="UniProtKB-SubCell"/>
</dbReference>
<evidence type="ECO:0000313" key="10">
    <source>
        <dbReference type="Proteomes" id="UP000501690"/>
    </source>
</evidence>
<dbReference type="SUPFAM" id="SSF103473">
    <property type="entry name" value="MFS general substrate transporter"/>
    <property type="match status" value="2"/>
</dbReference>
<feature type="transmembrane region" description="Helical" evidence="6">
    <location>
        <begin position="677"/>
        <end position="701"/>
    </location>
</feature>
<dbReference type="Proteomes" id="UP000501690">
    <property type="component" value="Linkage Group LG9"/>
</dbReference>
<feature type="transmembrane region" description="Helical" evidence="6">
    <location>
        <begin position="497"/>
        <end position="521"/>
    </location>
</feature>
<feature type="transmembrane region" description="Helical" evidence="6">
    <location>
        <begin position="713"/>
        <end position="731"/>
    </location>
</feature>
<protein>
    <recommendedName>
        <fullName evidence="11">Nodulin-like domain-containing protein</fullName>
    </recommendedName>
</protein>
<feature type="transmembrane region" description="Helical" evidence="6">
    <location>
        <begin position="32"/>
        <end position="51"/>
    </location>
</feature>
<accession>A0A4D6MXU6</accession>